<proteinExistence type="predicted"/>
<dbReference type="Proteomes" id="UP000240883">
    <property type="component" value="Unassembled WGS sequence"/>
</dbReference>
<protein>
    <submittedName>
        <fullName evidence="2">Kinase-like protein</fullName>
    </submittedName>
</protein>
<dbReference type="InterPro" id="IPR011009">
    <property type="entry name" value="Kinase-like_dom_sf"/>
</dbReference>
<dbReference type="GO" id="GO:0004674">
    <property type="term" value="F:protein serine/threonine kinase activity"/>
    <property type="evidence" value="ECO:0007669"/>
    <property type="project" value="TreeGrafter"/>
</dbReference>
<dbReference type="STRING" id="1448308.A0A2T2NP13"/>
<keyword evidence="3" id="KW-1185">Reference proteome</keyword>
<keyword evidence="2" id="KW-0418">Kinase</keyword>
<dbReference type="EMBL" id="KZ678135">
    <property type="protein sequence ID" value="PSN67175.1"/>
    <property type="molecule type" value="Genomic_DNA"/>
</dbReference>
<dbReference type="InterPro" id="IPR000719">
    <property type="entry name" value="Prot_kinase_dom"/>
</dbReference>
<gene>
    <name evidence="2" type="ORF">BS50DRAFT_384512</name>
</gene>
<sequence length="980" mass="112033">MAHSSSSLEGLLDSVYRSLVRCIIVPELEVEEVDPDSGEKHTEVIIQRDKRFFPKDTAKNVLGYEKLELLFDYLVADPQLRSRSLRPSWLAQNVLDRKLQNFLAILIYSHCRAQALIKFTLNLVATELWGLAEKERANLPTQDVDKLKDILGNDQDVVVDTFLGNQGLFFAAIIRKNQERKYNTWSTVPYQREKLIGEGSFGKIYMVVIAAGHFQYEEGMSNTRGKTLARKDFELTSREKAHEQERNVLRQLVRNARKDANILESMGSVQIGSIYSLFMPLAECDLRQYMSSRPKPPQTWAHKARIVRCAVGLAGAIAYLHDELESEDFEKISCFHMDLKPQNILVFYPDTDDEQWKLSDFNMSRVKPRRKHIDDLRLQPSYTFSDIKDFNKVFKRRAQASNDQSFTDPTVNRRGTGTYLAPEACVDGHPVLAESDIWSLGCVISVILSYLYNGLEAVLEFSELRFKQGNQGLDRFFTFSGGNEPHRMADAHVSDAVKRWFRELKMKTMQRNEDEGIIFRELVNFLEDKVLVIDPAERRKTRAKHIAASLRESGRAYNNIVNGVVPQKEERIRDRIRRFMSIPKPIKTENVNYVRKWDISLPATVKVCEFGPNAHPLVCVMENEIRAYSLNHVCLTENFEDLVEYSGVRPNDEQRSWNGSIGISTQYIVATTNHYEFDCYVFHIDQPGSHTSKLKEVAHVELPLPGIWKIAISPDAKHVAFVLTSTQSNSALYVLSLYQLLSMHDEKSVSIMSSSSQTSSLPNTPLGRPIPLPESAEDIRDIRFSTSNILYTVMKPRENKSLEENAVTIWAWSIRNGNRVPFRPNKITHDGREDLLQELFTSFAPHHGEPAYILLSQEKKLVMHSWATDRKSQSRARGYRLLKLLMDCGDERALALGTKEAHNELRLFTFPIAPPREELKITSSTELPSMTYRSKFAASIYSPEPADKLKPPDKLKPHVWIADIKGSTIRVIPIWIGAHG</sequence>
<reference evidence="2 3" key="1">
    <citation type="journal article" date="2018" name="Front. Microbiol.">
        <title>Genome-Wide Analysis of Corynespora cassiicola Leaf Fall Disease Putative Effectors.</title>
        <authorList>
            <person name="Lopez D."/>
            <person name="Ribeiro S."/>
            <person name="Label P."/>
            <person name="Fumanal B."/>
            <person name="Venisse J.S."/>
            <person name="Kohler A."/>
            <person name="de Oliveira R.R."/>
            <person name="Labutti K."/>
            <person name="Lipzen A."/>
            <person name="Lail K."/>
            <person name="Bauer D."/>
            <person name="Ohm R.A."/>
            <person name="Barry K.W."/>
            <person name="Spatafora J."/>
            <person name="Grigoriev I.V."/>
            <person name="Martin F.M."/>
            <person name="Pujade-Renaud V."/>
        </authorList>
    </citation>
    <scope>NUCLEOTIDE SEQUENCE [LARGE SCALE GENOMIC DNA]</scope>
    <source>
        <strain evidence="2 3">Philippines</strain>
    </source>
</reference>
<dbReference type="InterPro" id="IPR008271">
    <property type="entry name" value="Ser/Thr_kinase_AS"/>
</dbReference>
<dbReference type="GO" id="GO:0005524">
    <property type="term" value="F:ATP binding"/>
    <property type="evidence" value="ECO:0007669"/>
    <property type="project" value="InterPro"/>
</dbReference>
<evidence type="ECO:0000259" key="1">
    <source>
        <dbReference type="PROSITE" id="PS50011"/>
    </source>
</evidence>
<dbReference type="PANTHER" id="PTHR24359">
    <property type="entry name" value="SERINE/THREONINE-PROTEIN KINASE SBK1"/>
    <property type="match status" value="1"/>
</dbReference>
<accession>A0A2T2NP13</accession>
<keyword evidence="2" id="KW-0808">Transferase</keyword>
<dbReference type="Gene3D" id="1.10.510.10">
    <property type="entry name" value="Transferase(Phosphotransferase) domain 1"/>
    <property type="match status" value="1"/>
</dbReference>
<dbReference type="AlphaFoldDB" id="A0A2T2NP13"/>
<evidence type="ECO:0000313" key="3">
    <source>
        <dbReference type="Proteomes" id="UP000240883"/>
    </source>
</evidence>
<dbReference type="PROSITE" id="PS50011">
    <property type="entry name" value="PROTEIN_KINASE_DOM"/>
    <property type="match status" value="1"/>
</dbReference>
<evidence type="ECO:0000313" key="2">
    <source>
        <dbReference type="EMBL" id="PSN67175.1"/>
    </source>
</evidence>
<organism evidence="2 3">
    <name type="scientific">Corynespora cassiicola Philippines</name>
    <dbReference type="NCBI Taxonomy" id="1448308"/>
    <lineage>
        <taxon>Eukaryota</taxon>
        <taxon>Fungi</taxon>
        <taxon>Dikarya</taxon>
        <taxon>Ascomycota</taxon>
        <taxon>Pezizomycotina</taxon>
        <taxon>Dothideomycetes</taxon>
        <taxon>Pleosporomycetidae</taxon>
        <taxon>Pleosporales</taxon>
        <taxon>Corynesporascaceae</taxon>
        <taxon>Corynespora</taxon>
    </lineage>
</organism>
<dbReference type="SUPFAM" id="SSF56112">
    <property type="entry name" value="Protein kinase-like (PK-like)"/>
    <property type="match status" value="1"/>
</dbReference>
<dbReference type="PANTHER" id="PTHR24359:SF1">
    <property type="entry name" value="INHIBITOR OF NUCLEAR FACTOR KAPPA-B KINASE EPSILON SUBUNIT HOMOLOG 1-RELATED"/>
    <property type="match status" value="1"/>
</dbReference>
<dbReference type="PROSITE" id="PS00108">
    <property type="entry name" value="PROTEIN_KINASE_ST"/>
    <property type="match status" value="1"/>
</dbReference>
<dbReference type="SMART" id="SM00220">
    <property type="entry name" value="S_TKc"/>
    <property type="match status" value="1"/>
</dbReference>
<dbReference type="OrthoDB" id="5986190at2759"/>
<feature type="domain" description="Protein kinase" evidence="1">
    <location>
        <begin position="190"/>
        <end position="531"/>
    </location>
</feature>
<dbReference type="SUPFAM" id="SSF82171">
    <property type="entry name" value="DPP6 N-terminal domain-like"/>
    <property type="match status" value="1"/>
</dbReference>
<dbReference type="Pfam" id="PF00069">
    <property type="entry name" value="Pkinase"/>
    <property type="match status" value="1"/>
</dbReference>
<name>A0A2T2NP13_CORCC</name>